<dbReference type="Gene3D" id="3.90.770.10">
    <property type="entry name" value="3-hydroxy-3-methylglutaryl-coenzyme A Reductase, Chain A, domain 2"/>
    <property type="match status" value="1"/>
</dbReference>
<sequence>MSFENLDKCENEEIVAFLISNSIAVYNLEKHLSDHERCVLIRRKYFEKVAGVLISENLSYKNYDYEKVYNRCCENVVGYVGIPVGLCGPILLNGEQYYVPLATTEGCLVASTTRGASCISDCGIKGVLVEDGMTRAPVICTDSVDTAL</sequence>
<dbReference type="PRINTS" id="PR00071">
    <property type="entry name" value="HMGCOARDTASE"/>
</dbReference>
<dbReference type="EMBL" id="GHBR01003720">
    <property type="protein sequence ID" value="NDJ97838.1"/>
    <property type="molecule type" value="Transcribed_RNA"/>
</dbReference>
<evidence type="ECO:0000256" key="1">
    <source>
        <dbReference type="ARBA" id="ARBA00005084"/>
    </source>
</evidence>
<dbReference type="PANTHER" id="PTHR10572:SF24">
    <property type="entry name" value="3-HYDROXY-3-METHYLGLUTARYL-COENZYME A REDUCTASE"/>
    <property type="match status" value="1"/>
</dbReference>
<dbReference type="GO" id="GO:0015936">
    <property type="term" value="P:coenzyme A metabolic process"/>
    <property type="evidence" value="ECO:0007669"/>
    <property type="project" value="InterPro"/>
</dbReference>
<dbReference type="PANTHER" id="PTHR10572">
    <property type="entry name" value="3-HYDROXY-3-METHYLGLUTARYL-COENZYME A REDUCTASE"/>
    <property type="match status" value="1"/>
</dbReference>
<dbReference type="GO" id="GO:0004420">
    <property type="term" value="F:hydroxymethylglutaryl-CoA reductase (NADPH) activity"/>
    <property type="evidence" value="ECO:0007669"/>
    <property type="project" value="InterPro"/>
</dbReference>
<protein>
    <submittedName>
        <fullName evidence="2">3-hydroxy-3-methylglutaryl-coenzyme A reductase 2 (Trinotate prediction)</fullName>
    </submittedName>
</protein>
<name>A0A6B2G1M7_MYXSQ</name>
<dbReference type="GO" id="GO:0008299">
    <property type="term" value="P:isoprenoid biosynthetic process"/>
    <property type="evidence" value="ECO:0007669"/>
    <property type="project" value="TreeGrafter"/>
</dbReference>
<reference evidence="2" key="1">
    <citation type="submission" date="2018-11" db="EMBL/GenBank/DDBJ databases">
        <title>Myxobolus squamalis genome and transcriptome.</title>
        <authorList>
            <person name="Yahalomi D."/>
            <person name="Atkinson S.D."/>
            <person name="Neuhof M."/>
            <person name="Chang E.S."/>
            <person name="Philippe H."/>
            <person name="Cartwright P."/>
            <person name="Bartholomew J.L."/>
            <person name="Huchon D."/>
        </authorList>
    </citation>
    <scope>NUCLEOTIDE SEQUENCE</scope>
    <source>
        <strain evidence="2">71B08</strain>
        <tissue evidence="2">Whole</tissue>
    </source>
</reference>
<dbReference type="InterPro" id="IPR002202">
    <property type="entry name" value="HMG_CoA_Rdtase"/>
</dbReference>
<dbReference type="PROSITE" id="PS50065">
    <property type="entry name" value="HMG_COA_REDUCTASE_4"/>
    <property type="match status" value="1"/>
</dbReference>
<organism evidence="2">
    <name type="scientific">Myxobolus squamalis</name>
    <name type="common">Myxosporean</name>
    <dbReference type="NCBI Taxonomy" id="59785"/>
    <lineage>
        <taxon>Eukaryota</taxon>
        <taxon>Metazoa</taxon>
        <taxon>Cnidaria</taxon>
        <taxon>Myxozoa</taxon>
        <taxon>Myxosporea</taxon>
        <taxon>Bivalvulida</taxon>
        <taxon>Platysporina</taxon>
        <taxon>Myxobolidae</taxon>
        <taxon>Myxobolus</taxon>
    </lineage>
</organism>
<proteinExistence type="predicted"/>
<dbReference type="SUPFAM" id="SSF56542">
    <property type="entry name" value="Substrate-binding domain of HMG-CoA reductase"/>
    <property type="match status" value="1"/>
</dbReference>
<dbReference type="InterPro" id="IPR023074">
    <property type="entry name" value="HMG_CoA_Rdtase_cat_sf"/>
</dbReference>
<dbReference type="InterPro" id="IPR023282">
    <property type="entry name" value="HMG_CoA_Rdtase_N"/>
</dbReference>
<comment type="pathway">
    <text evidence="1">Metabolic intermediate biosynthesis; (R)-mevalonate biosynthesis; (R)-mevalonate from acetyl-CoA: step 3/3.</text>
</comment>
<dbReference type="Pfam" id="PF00368">
    <property type="entry name" value="HMG-CoA_red"/>
    <property type="match status" value="1"/>
</dbReference>
<dbReference type="AlphaFoldDB" id="A0A6B2G1M7"/>
<accession>A0A6B2G1M7</accession>
<evidence type="ECO:0000313" key="2">
    <source>
        <dbReference type="EMBL" id="NDJ97838.1"/>
    </source>
</evidence>
<dbReference type="Gene3D" id="1.10.3270.10">
    <property type="entry name" value="HMGR, N-terminal domain"/>
    <property type="match status" value="1"/>
</dbReference>
<dbReference type="InterPro" id="IPR009029">
    <property type="entry name" value="HMG_CoA_Rdtase_sub-bd_dom_sf"/>
</dbReference>
<dbReference type="GO" id="GO:0005789">
    <property type="term" value="C:endoplasmic reticulum membrane"/>
    <property type="evidence" value="ECO:0007669"/>
    <property type="project" value="TreeGrafter"/>
</dbReference>
<dbReference type="GO" id="GO:0005778">
    <property type="term" value="C:peroxisomal membrane"/>
    <property type="evidence" value="ECO:0007669"/>
    <property type="project" value="TreeGrafter"/>
</dbReference>
<dbReference type="GO" id="GO:0016126">
    <property type="term" value="P:sterol biosynthetic process"/>
    <property type="evidence" value="ECO:0007669"/>
    <property type="project" value="TreeGrafter"/>
</dbReference>